<sequence>MKRVFVLSLLCVAKVAIAQSTDLPSIAAAAHPVNPDLISAACTQAVMREQTPVKRIDIRKLSIAKGMTDSTATCLIGAAIREGSGVASQSGIVTMNDVQYSVRVDLRTGNTVLARVDTEQAAKAARDALAAMFIELRPIALSTDAASYSANVAGQKCKIEVAKEKSTEPQQWLTKKIECAGGTAGRK</sequence>
<dbReference type="EMBL" id="CP000619">
    <property type="protein sequence ID" value="ABO60398.1"/>
    <property type="molecule type" value="Genomic_DNA"/>
</dbReference>
<keyword evidence="2" id="KW-0614">Plasmid</keyword>
<geneLocation type="plasmid" evidence="2 3">
    <name>pBVIE03</name>
</geneLocation>
<reference evidence="2 3" key="1">
    <citation type="submission" date="2007-03" db="EMBL/GenBank/DDBJ databases">
        <title>Complete sequence of plasmid pBVIE03 of Burkholderia vietnamiensis G4.</title>
        <authorList>
            <consortium name="US DOE Joint Genome Institute"/>
            <person name="Copeland A."/>
            <person name="Lucas S."/>
            <person name="Lapidus A."/>
            <person name="Barry K."/>
            <person name="Detter J.C."/>
            <person name="Glavina del Rio T."/>
            <person name="Hammon N."/>
            <person name="Israni S."/>
            <person name="Dalin E."/>
            <person name="Tice H."/>
            <person name="Pitluck S."/>
            <person name="Chain P."/>
            <person name="Malfatti S."/>
            <person name="Shin M."/>
            <person name="Vergez L."/>
            <person name="Schmutz J."/>
            <person name="Larimer F."/>
            <person name="Land M."/>
            <person name="Hauser L."/>
            <person name="Kyrpides N."/>
            <person name="Tiedje J."/>
            <person name="Richardson P."/>
        </authorList>
    </citation>
    <scope>NUCLEOTIDE SEQUENCE [LARGE SCALE GENOMIC DNA]</scope>
    <source>
        <strain evidence="3">G4 / LMG 22486</strain>
        <plasmid evidence="2 3">pBVIE03</plasmid>
    </source>
</reference>
<dbReference type="HOGENOM" id="CLU_1445160_0_0_4"/>
<evidence type="ECO:0000313" key="3">
    <source>
        <dbReference type="Proteomes" id="UP000002287"/>
    </source>
</evidence>
<dbReference type="AlphaFoldDB" id="A4JVU5"/>
<name>A4JVU5_BURVG</name>
<feature type="chain" id="PRO_5002670423" evidence="1">
    <location>
        <begin position="19"/>
        <end position="187"/>
    </location>
</feature>
<protein>
    <submittedName>
        <fullName evidence="2">Uncharacterized protein</fullName>
    </submittedName>
</protein>
<feature type="signal peptide" evidence="1">
    <location>
        <begin position="1"/>
        <end position="18"/>
    </location>
</feature>
<accession>A4JVU5</accession>
<evidence type="ECO:0000256" key="1">
    <source>
        <dbReference type="SAM" id="SignalP"/>
    </source>
</evidence>
<dbReference type="KEGG" id="bvi:Bcep1808_7523"/>
<proteinExistence type="predicted"/>
<evidence type="ECO:0000313" key="2">
    <source>
        <dbReference type="EMBL" id="ABO60398.1"/>
    </source>
</evidence>
<gene>
    <name evidence="2" type="ordered locus">Bcep1808_7523</name>
</gene>
<dbReference type="Proteomes" id="UP000002287">
    <property type="component" value="Plasmid pBVIE03"/>
</dbReference>
<organism evidence="2 3">
    <name type="scientific">Burkholderia vietnamiensis (strain G4 / LMG 22486)</name>
    <name type="common">Burkholderia cepacia (strain R1808)</name>
    <dbReference type="NCBI Taxonomy" id="269482"/>
    <lineage>
        <taxon>Bacteria</taxon>
        <taxon>Pseudomonadati</taxon>
        <taxon>Pseudomonadota</taxon>
        <taxon>Betaproteobacteria</taxon>
        <taxon>Burkholderiales</taxon>
        <taxon>Burkholderiaceae</taxon>
        <taxon>Burkholderia</taxon>
        <taxon>Burkholderia cepacia complex</taxon>
    </lineage>
</organism>
<keyword evidence="1" id="KW-0732">Signal</keyword>